<dbReference type="Gene3D" id="3.90.550.10">
    <property type="entry name" value="Spore Coat Polysaccharide Biosynthesis Protein SpsA, Chain A"/>
    <property type="match status" value="1"/>
</dbReference>
<evidence type="ECO:0000313" key="4">
    <source>
        <dbReference type="EMBL" id="NGO38881.1"/>
    </source>
</evidence>
<dbReference type="PANTHER" id="PTHR43179">
    <property type="entry name" value="RHAMNOSYLTRANSFERASE WBBL"/>
    <property type="match status" value="1"/>
</dbReference>
<reference evidence="4 5" key="1">
    <citation type="submission" date="2020-02" db="EMBL/GenBank/DDBJ databases">
        <title>Draft genome sequence of Limisphaera ngatamarikiensis NGM72.4T, a thermophilic Verrucomicrobia grouped in subdivision 3.</title>
        <authorList>
            <person name="Carere C.R."/>
            <person name="Steen J."/>
            <person name="Hugenholtz P."/>
            <person name="Stott M.B."/>
        </authorList>
    </citation>
    <scope>NUCLEOTIDE SEQUENCE [LARGE SCALE GENOMIC DNA]</scope>
    <source>
        <strain evidence="4 5">NGM72.4</strain>
    </source>
</reference>
<comment type="similarity">
    <text evidence="1">Belongs to the glycosyltransferase 2 family.</text>
</comment>
<dbReference type="SUPFAM" id="SSF53448">
    <property type="entry name" value="Nucleotide-diphospho-sugar transferases"/>
    <property type="match status" value="1"/>
</dbReference>
<comment type="caution">
    <text evidence="4">The sequence shown here is derived from an EMBL/GenBank/DDBJ whole genome shotgun (WGS) entry which is preliminary data.</text>
</comment>
<keyword evidence="5" id="KW-1185">Reference proteome</keyword>
<dbReference type="GO" id="GO:0016757">
    <property type="term" value="F:glycosyltransferase activity"/>
    <property type="evidence" value="ECO:0007669"/>
    <property type="project" value="UniProtKB-KW"/>
</dbReference>
<evidence type="ECO:0000256" key="2">
    <source>
        <dbReference type="ARBA" id="ARBA00022676"/>
    </source>
</evidence>
<dbReference type="AlphaFoldDB" id="A0A6M1RU16"/>
<organism evidence="4 5">
    <name type="scientific">Limisphaera ngatamarikiensis</name>
    <dbReference type="NCBI Taxonomy" id="1324935"/>
    <lineage>
        <taxon>Bacteria</taxon>
        <taxon>Pseudomonadati</taxon>
        <taxon>Verrucomicrobiota</taxon>
        <taxon>Verrucomicrobiia</taxon>
        <taxon>Limisphaerales</taxon>
        <taxon>Limisphaeraceae</taxon>
        <taxon>Limisphaera</taxon>
    </lineage>
</organism>
<protein>
    <submittedName>
        <fullName evidence="4">Glycosyltransferase family 2 protein</fullName>
    </submittedName>
</protein>
<evidence type="ECO:0000313" key="5">
    <source>
        <dbReference type="Proteomes" id="UP000477311"/>
    </source>
</evidence>
<dbReference type="Pfam" id="PF13641">
    <property type="entry name" value="Glyco_tranf_2_3"/>
    <property type="match status" value="1"/>
</dbReference>
<dbReference type="InterPro" id="IPR029044">
    <property type="entry name" value="Nucleotide-diphossugar_trans"/>
</dbReference>
<dbReference type="Proteomes" id="UP000477311">
    <property type="component" value="Unassembled WGS sequence"/>
</dbReference>
<name>A0A6M1RU16_9BACT</name>
<evidence type="ECO:0000256" key="1">
    <source>
        <dbReference type="ARBA" id="ARBA00006739"/>
    </source>
</evidence>
<dbReference type="PANTHER" id="PTHR43179:SF12">
    <property type="entry name" value="GALACTOFURANOSYLTRANSFERASE GLFT2"/>
    <property type="match status" value="1"/>
</dbReference>
<sequence length="304" mass="35141">MNLDRFPPVGVVIVNWNLRDSLRETLLSFRQVEYPGLRIVVSDNASSDGSQEMVRREFPEVRLLAHERGLGYARAASLALQSVVDETRYIFSTTNDVLVAPDLIRNLVEYAEAHPDAGVVGCKIYFHEPADRLWSAGGFFFLGHPWHYGFMRRDAPRYNRIRECAFVTGCGFLLRSEALRKVGFFDERFVFYSEDADLCLRIREAGWRVVYLPTARMWHKTSTTLAKNRPVQLYYSTRNNLHLLERHPTVGSPLVRGAYLGLVCPAKMALFLAMGRWQNARGIWRGIRDWRLGRFGWYEEHYTG</sequence>
<keyword evidence="2" id="KW-0328">Glycosyltransferase</keyword>
<evidence type="ECO:0000256" key="3">
    <source>
        <dbReference type="ARBA" id="ARBA00022679"/>
    </source>
</evidence>
<accession>A0A6M1RU16</accession>
<keyword evidence="3 4" id="KW-0808">Transferase</keyword>
<proteinExistence type="inferred from homology"/>
<dbReference type="RefSeq" id="WP_165106592.1">
    <property type="nucleotide sequence ID" value="NZ_JAAKYA010000036.1"/>
</dbReference>
<dbReference type="EMBL" id="JAAKYA010000036">
    <property type="protein sequence ID" value="NGO38881.1"/>
    <property type="molecule type" value="Genomic_DNA"/>
</dbReference>
<gene>
    <name evidence="4" type="ORF">G4L39_05655</name>
</gene>
<dbReference type="CDD" id="cd04186">
    <property type="entry name" value="GT_2_like_c"/>
    <property type="match status" value="1"/>
</dbReference>